<dbReference type="EnsemblPlants" id="AES79694">
    <property type="protein sequence ID" value="AES79694"/>
    <property type="gene ID" value="MTR_7g071330"/>
</dbReference>
<organism evidence="2 4">
    <name type="scientific">Medicago truncatula</name>
    <name type="common">Barrel medic</name>
    <name type="synonym">Medicago tribuloides</name>
    <dbReference type="NCBI Taxonomy" id="3880"/>
    <lineage>
        <taxon>Eukaryota</taxon>
        <taxon>Viridiplantae</taxon>
        <taxon>Streptophyta</taxon>
        <taxon>Embryophyta</taxon>
        <taxon>Tracheophyta</taxon>
        <taxon>Spermatophyta</taxon>
        <taxon>Magnoliopsida</taxon>
        <taxon>eudicotyledons</taxon>
        <taxon>Gunneridae</taxon>
        <taxon>Pentapetalae</taxon>
        <taxon>rosids</taxon>
        <taxon>fabids</taxon>
        <taxon>Fabales</taxon>
        <taxon>Fabaceae</taxon>
        <taxon>Papilionoideae</taxon>
        <taxon>50 kb inversion clade</taxon>
        <taxon>NPAAA clade</taxon>
        <taxon>Hologalegina</taxon>
        <taxon>IRL clade</taxon>
        <taxon>Trifolieae</taxon>
        <taxon>Medicago</taxon>
    </lineage>
</organism>
<dbReference type="PaxDb" id="3880-AES79694"/>
<feature type="compositionally biased region" description="Polar residues" evidence="1">
    <location>
        <begin position="1"/>
        <end position="10"/>
    </location>
</feature>
<accession>G7KV29</accession>
<dbReference type="EMBL" id="CM001223">
    <property type="protein sequence ID" value="AES79694.1"/>
    <property type="molecule type" value="Genomic_DNA"/>
</dbReference>
<evidence type="ECO:0000313" key="2">
    <source>
        <dbReference type="EMBL" id="AES79694.1"/>
    </source>
</evidence>
<dbReference type="Proteomes" id="UP000002051">
    <property type="component" value="Unassembled WGS sequence"/>
</dbReference>
<evidence type="ECO:0000313" key="3">
    <source>
        <dbReference type="EnsemblPlants" id="AES79694"/>
    </source>
</evidence>
<feature type="compositionally biased region" description="Basic and acidic residues" evidence="1">
    <location>
        <begin position="84"/>
        <end position="94"/>
    </location>
</feature>
<proteinExistence type="predicted"/>
<evidence type="ECO:0000256" key="1">
    <source>
        <dbReference type="SAM" id="MobiDB-lite"/>
    </source>
</evidence>
<evidence type="ECO:0000313" key="4">
    <source>
        <dbReference type="Proteomes" id="UP000002051"/>
    </source>
</evidence>
<reference evidence="2 4" key="2">
    <citation type="journal article" date="2014" name="BMC Genomics">
        <title>An improved genome release (version Mt4.0) for the model legume Medicago truncatula.</title>
        <authorList>
            <person name="Tang H."/>
            <person name="Krishnakumar V."/>
            <person name="Bidwell S."/>
            <person name="Rosen B."/>
            <person name="Chan A."/>
            <person name="Zhou S."/>
            <person name="Gentzbittel L."/>
            <person name="Childs K.L."/>
            <person name="Yandell M."/>
            <person name="Gundlach H."/>
            <person name="Mayer K.F."/>
            <person name="Schwartz D.C."/>
            <person name="Town C.D."/>
        </authorList>
    </citation>
    <scope>GENOME REANNOTATION</scope>
    <source>
        <strain evidence="3 4">cv. Jemalong A17</strain>
    </source>
</reference>
<sequence length="94" mass="10335">MQLATASNLTRHSKLGQRALRTKHVEKTRVGLWGQSTILKFLWDSICAPCPLGNIVPSASEGISKPSLHVENQGEDVNQGHKKGREEGHTQQLP</sequence>
<protein>
    <submittedName>
        <fullName evidence="2 3">Uncharacterized protein</fullName>
    </submittedName>
</protein>
<name>G7KV29_MEDTR</name>
<feature type="region of interest" description="Disordered" evidence="1">
    <location>
        <begin position="1"/>
        <end position="20"/>
    </location>
</feature>
<dbReference type="AlphaFoldDB" id="G7KV29"/>
<feature type="region of interest" description="Disordered" evidence="1">
    <location>
        <begin position="61"/>
        <end position="94"/>
    </location>
</feature>
<keyword evidence="4" id="KW-1185">Reference proteome</keyword>
<reference evidence="3" key="3">
    <citation type="submission" date="2015-04" db="UniProtKB">
        <authorList>
            <consortium name="EnsemblPlants"/>
        </authorList>
    </citation>
    <scope>IDENTIFICATION</scope>
    <source>
        <strain evidence="3">cv. Jemalong A17</strain>
    </source>
</reference>
<feature type="compositionally biased region" description="Basic residues" evidence="1">
    <location>
        <begin position="11"/>
        <end position="20"/>
    </location>
</feature>
<dbReference type="HOGENOM" id="CLU_2389568_0_0_1"/>
<gene>
    <name evidence="2" type="ordered locus">MTR_7g071330</name>
</gene>
<reference evidence="2 4" key="1">
    <citation type="journal article" date="2011" name="Nature">
        <title>The Medicago genome provides insight into the evolution of rhizobial symbioses.</title>
        <authorList>
            <person name="Young N.D."/>
            <person name="Debelle F."/>
            <person name="Oldroyd G.E."/>
            <person name="Geurts R."/>
            <person name="Cannon S.B."/>
            <person name="Udvardi M.K."/>
            <person name="Benedito V.A."/>
            <person name="Mayer K.F."/>
            <person name="Gouzy J."/>
            <person name="Schoof H."/>
            <person name="Van de Peer Y."/>
            <person name="Proost S."/>
            <person name="Cook D.R."/>
            <person name="Meyers B.C."/>
            <person name="Spannagl M."/>
            <person name="Cheung F."/>
            <person name="De Mita S."/>
            <person name="Krishnakumar V."/>
            <person name="Gundlach H."/>
            <person name="Zhou S."/>
            <person name="Mudge J."/>
            <person name="Bharti A.K."/>
            <person name="Murray J.D."/>
            <person name="Naoumkina M.A."/>
            <person name="Rosen B."/>
            <person name="Silverstein K.A."/>
            <person name="Tang H."/>
            <person name="Rombauts S."/>
            <person name="Zhao P.X."/>
            <person name="Zhou P."/>
            <person name="Barbe V."/>
            <person name="Bardou P."/>
            <person name="Bechner M."/>
            <person name="Bellec A."/>
            <person name="Berger A."/>
            <person name="Berges H."/>
            <person name="Bidwell S."/>
            <person name="Bisseling T."/>
            <person name="Choisne N."/>
            <person name="Couloux A."/>
            <person name="Denny R."/>
            <person name="Deshpande S."/>
            <person name="Dai X."/>
            <person name="Doyle J.J."/>
            <person name="Dudez A.M."/>
            <person name="Farmer A.D."/>
            <person name="Fouteau S."/>
            <person name="Franken C."/>
            <person name="Gibelin C."/>
            <person name="Gish J."/>
            <person name="Goldstein S."/>
            <person name="Gonzalez A.J."/>
            <person name="Green P.J."/>
            <person name="Hallab A."/>
            <person name="Hartog M."/>
            <person name="Hua A."/>
            <person name="Humphray S.J."/>
            <person name="Jeong D.H."/>
            <person name="Jing Y."/>
            <person name="Jocker A."/>
            <person name="Kenton S.M."/>
            <person name="Kim D.J."/>
            <person name="Klee K."/>
            <person name="Lai H."/>
            <person name="Lang C."/>
            <person name="Lin S."/>
            <person name="Macmil S.L."/>
            <person name="Magdelenat G."/>
            <person name="Matthews L."/>
            <person name="McCorrison J."/>
            <person name="Monaghan E.L."/>
            <person name="Mun J.H."/>
            <person name="Najar F.Z."/>
            <person name="Nicholson C."/>
            <person name="Noirot C."/>
            <person name="O'Bleness M."/>
            <person name="Paule C.R."/>
            <person name="Poulain J."/>
            <person name="Prion F."/>
            <person name="Qin B."/>
            <person name="Qu C."/>
            <person name="Retzel E.F."/>
            <person name="Riddle C."/>
            <person name="Sallet E."/>
            <person name="Samain S."/>
            <person name="Samson N."/>
            <person name="Sanders I."/>
            <person name="Saurat O."/>
            <person name="Scarpelli C."/>
            <person name="Schiex T."/>
            <person name="Segurens B."/>
            <person name="Severin A.J."/>
            <person name="Sherrier D.J."/>
            <person name="Shi R."/>
            <person name="Sims S."/>
            <person name="Singer S.R."/>
            <person name="Sinharoy S."/>
            <person name="Sterck L."/>
            <person name="Viollet A."/>
            <person name="Wang B.B."/>
            <person name="Wang K."/>
            <person name="Wang M."/>
            <person name="Wang X."/>
            <person name="Warfsmann J."/>
            <person name="Weissenbach J."/>
            <person name="White D.D."/>
            <person name="White J.D."/>
            <person name="Wiley G.B."/>
            <person name="Wincker P."/>
            <person name="Xing Y."/>
            <person name="Yang L."/>
            <person name="Yao Z."/>
            <person name="Ying F."/>
            <person name="Zhai J."/>
            <person name="Zhou L."/>
            <person name="Zuber A."/>
            <person name="Denarie J."/>
            <person name="Dixon R.A."/>
            <person name="May G.D."/>
            <person name="Schwartz D.C."/>
            <person name="Rogers J."/>
            <person name="Quetier F."/>
            <person name="Town C.D."/>
            <person name="Roe B.A."/>
        </authorList>
    </citation>
    <scope>NUCLEOTIDE SEQUENCE [LARGE SCALE GENOMIC DNA]</scope>
    <source>
        <strain evidence="2">A17</strain>
        <strain evidence="3 4">cv. Jemalong A17</strain>
    </source>
</reference>